<dbReference type="STRING" id="866895.HBHAL_3981"/>
<name>I0JQA3_HALH3</name>
<dbReference type="KEGG" id="hhd:HBHAL_3981"/>
<dbReference type="InterPro" id="IPR014988">
    <property type="entry name" value="Uncharacterised_YqcI/YcgG"/>
</dbReference>
<keyword evidence="2" id="KW-1185">Reference proteome</keyword>
<organism evidence="1 2">
    <name type="scientific">Halobacillus halophilus (strain ATCC 35676 / DSM 2266 / JCM 20832 / KCTC 3685 / LMG 17431 / NBRC 102448 / NCIMB 2269)</name>
    <name type="common">Sporosarcina halophila</name>
    <dbReference type="NCBI Taxonomy" id="866895"/>
    <lineage>
        <taxon>Bacteria</taxon>
        <taxon>Bacillati</taxon>
        <taxon>Bacillota</taxon>
        <taxon>Bacilli</taxon>
        <taxon>Bacillales</taxon>
        <taxon>Bacillaceae</taxon>
        <taxon>Halobacillus</taxon>
    </lineage>
</organism>
<evidence type="ECO:0000313" key="2">
    <source>
        <dbReference type="Proteomes" id="UP000007397"/>
    </source>
</evidence>
<evidence type="ECO:0008006" key="3">
    <source>
        <dbReference type="Google" id="ProtNLM"/>
    </source>
</evidence>
<dbReference type="HOGENOM" id="CLU_067506_1_1_9"/>
<gene>
    <name evidence="1" type="primary">yqcI</name>
    <name evidence="1" type="ordered locus">HBHAL_3981</name>
</gene>
<dbReference type="AlphaFoldDB" id="I0JQA3"/>
<dbReference type="eggNOG" id="COG3403">
    <property type="taxonomic scope" value="Bacteria"/>
</dbReference>
<dbReference type="EMBL" id="HE717023">
    <property type="protein sequence ID" value="CCG46323.1"/>
    <property type="molecule type" value="Genomic_DNA"/>
</dbReference>
<dbReference type="PANTHER" id="PTHR40045">
    <property type="entry name" value="YCGG FAMILY PROTEIN"/>
    <property type="match status" value="1"/>
</dbReference>
<accession>I0JQA3</accession>
<protein>
    <recommendedName>
        <fullName evidence="3">YqcI/YcgG family protein</fullName>
    </recommendedName>
</protein>
<dbReference type="Pfam" id="PF08892">
    <property type="entry name" value="YqcI_YcgG"/>
    <property type="match status" value="1"/>
</dbReference>
<proteinExistence type="predicted"/>
<evidence type="ECO:0000313" key="1">
    <source>
        <dbReference type="EMBL" id="CCG46323.1"/>
    </source>
</evidence>
<dbReference type="RefSeq" id="WP_014644212.1">
    <property type="nucleotide sequence ID" value="NC_017668.1"/>
</dbReference>
<dbReference type="Proteomes" id="UP000007397">
    <property type="component" value="Chromosome"/>
</dbReference>
<sequence>MKLLTKTWIEEHLPHLASWKQSAFKDFSTMMNEKEHLYPCVPGKQGFNSDSLRFGFADSPVSPHAHKQAAEYLRQYSEVSRGTGKYASLVLFFNTEKQQGDIECYQDLFWKILNNIHAYDEKSWPEHIPLDPAQSAWEFCFHGEPYFVFCATPAHLNRKSRFFPYLLLAFQPRFVFDEINSETSQGRKLKNIIRTRLKNYDNAPIHPDLKWYGEDTNLEWKQYFLKDDNSSLSKCPFSGNKPTPPTRE</sequence>
<dbReference type="PANTHER" id="PTHR40045:SF1">
    <property type="entry name" value="YQCI_YCGG FAMILY PROTEIN"/>
    <property type="match status" value="1"/>
</dbReference>
<reference evidence="1 2" key="1">
    <citation type="journal article" date="2013" name="Environ. Microbiol.">
        <title>Chloride and organic osmolytes: a hybrid strategy to cope with elevated salinities by the moderately halophilic, chloride-dependent bacterium Halobacillus halophilus.</title>
        <authorList>
            <person name="Saum S.H."/>
            <person name="Pfeiffer F."/>
            <person name="Palm P."/>
            <person name="Rampp M."/>
            <person name="Schuster S.C."/>
            <person name="Muller V."/>
            <person name="Oesterhelt D."/>
        </authorList>
    </citation>
    <scope>NUCLEOTIDE SEQUENCE [LARGE SCALE GENOMIC DNA]</scope>
    <source>
        <strain evidence="2">ATCC 35676 / DSM 2266 / JCM 20832 / KCTC 3685 / LMG 17431 / NBRC 102448 / NCIMB 2269</strain>
    </source>
</reference>
<dbReference type="PATRIC" id="fig|866895.3.peg.3010"/>